<evidence type="ECO:0000256" key="3">
    <source>
        <dbReference type="ARBA" id="ARBA00022692"/>
    </source>
</evidence>
<protein>
    <recommendedName>
        <fullName evidence="9">Cytochrome b561 domain-containing protein</fullName>
    </recommendedName>
</protein>
<feature type="transmembrane region" description="Helical" evidence="7">
    <location>
        <begin position="279"/>
        <end position="301"/>
    </location>
</feature>
<proteinExistence type="predicted"/>
<feature type="transmembrane region" description="Helical" evidence="7">
    <location>
        <begin position="238"/>
        <end position="259"/>
    </location>
</feature>
<dbReference type="SUPFAM" id="SSF49344">
    <property type="entry name" value="CBD9-like"/>
    <property type="match status" value="1"/>
</dbReference>
<keyword evidence="2" id="KW-0813">Transport</keyword>
<evidence type="ECO:0000259" key="9">
    <source>
        <dbReference type="PROSITE" id="PS50939"/>
    </source>
</evidence>
<dbReference type="PANTHER" id="PTHR47797">
    <property type="entry name" value="DEHYDROGENASE, PUTATIVE (AFU_ORTHOLOGUE AFUA_8G05805)-RELATED"/>
    <property type="match status" value="1"/>
</dbReference>
<feature type="signal peptide" evidence="8">
    <location>
        <begin position="1"/>
        <end position="21"/>
    </location>
</feature>
<dbReference type="PANTHER" id="PTHR47797:SF3">
    <property type="entry name" value="CYTOCHROME B561 DOMAIN-CONTAINING PROTEIN"/>
    <property type="match status" value="1"/>
</dbReference>
<feature type="chain" id="PRO_5020771852" description="Cytochrome b561 domain-containing protein" evidence="8">
    <location>
        <begin position="22"/>
        <end position="383"/>
    </location>
</feature>
<dbReference type="GO" id="GO:0016020">
    <property type="term" value="C:membrane"/>
    <property type="evidence" value="ECO:0007669"/>
    <property type="project" value="UniProtKB-SubCell"/>
</dbReference>
<evidence type="ECO:0000256" key="2">
    <source>
        <dbReference type="ARBA" id="ARBA00022448"/>
    </source>
</evidence>
<dbReference type="AlphaFoldDB" id="A0A4P9WN79"/>
<feature type="transmembrane region" description="Helical" evidence="7">
    <location>
        <begin position="347"/>
        <end position="366"/>
    </location>
</feature>
<keyword evidence="3 7" id="KW-0812">Transmembrane</keyword>
<reference evidence="11" key="1">
    <citation type="journal article" date="2018" name="Nat. Microbiol.">
        <title>Leveraging single-cell genomics to expand the fungal tree of life.</title>
        <authorList>
            <person name="Ahrendt S.R."/>
            <person name="Quandt C.A."/>
            <person name="Ciobanu D."/>
            <person name="Clum A."/>
            <person name="Salamov A."/>
            <person name="Andreopoulos B."/>
            <person name="Cheng J.F."/>
            <person name="Woyke T."/>
            <person name="Pelin A."/>
            <person name="Henrissat B."/>
            <person name="Reynolds N.K."/>
            <person name="Benny G.L."/>
            <person name="Smith M.E."/>
            <person name="James T.Y."/>
            <person name="Grigoriev I.V."/>
        </authorList>
    </citation>
    <scope>NUCLEOTIDE SEQUENCE [LARGE SCALE GENOMIC DNA]</scope>
</reference>
<dbReference type="CDD" id="cd08760">
    <property type="entry name" value="Cyt_b561_FRRS1_like"/>
    <property type="match status" value="1"/>
</dbReference>
<evidence type="ECO:0000256" key="5">
    <source>
        <dbReference type="ARBA" id="ARBA00022989"/>
    </source>
</evidence>
<evidence type="ECO:0000256" key="1">
    <source>
        <dbReference type="ARBA" id="ARBA00004370"/>
    </source>
</evidence>
<gene>
    <name evidence="10" type="ORF">BDK51DRAFT_43165</name>
</gene>
<feature type="transmembrane region" description="Helical" evidence="7">
    <location>
        <begin position="206"/>
        <end position="226"/>
    </location>
</feature>
<evidence type="ECO:0000256" key="6">
    <source>
        <dbReference type="ARBA" id="ARBA00023136"/>
    </source>
</evidence>
<keyword evidence="4" id="KW-0249">Electron transport</keyword>
<dbReference type="Proteomes" id="UP000269721">
    <property type="component" value="Unassembled WGS sequence"/>
</dbReference>
<keyword evidence="6 7" id="KW-0472">Membrane</keyword>
<dbReference type="EMBL" id="KZ993869">
    <property type="protein sequence ID" value="RKO94549.1"/>
    <property type="molecule type" value="Genomic_DNA"/>
</dbReference>
<dbReference type="Gene3D" id="1.20.120.1770">
    <property type="match status" value="1"/>
</dbReference>
<organism evidence="10 11">
    <name type="scientific">Blyttiomyces helicus</name>
    <dbReference type="NCBI Taxonomy" id="388810"/>
    <lineage>
        <taxon>Eukaryota</taxon>
        <taxon>Fungi</taxon>
        <taxon>Fungi incertae sedis</taxon>
        <taxon>Chytridiomycota</taxon>
        <taxon>Chytridiomycota incertae sedis</taxon>
        <taxon>Chytridiomycetes</taxon>
        <taxon>Chytridiomycetes incertae sedis</taxon>
        <taxon>Blyttiomyces</taxon>
    </lineage>
</organism>
<sequence>MRFSLSSWLCLAVASVASVSAAGLCFDVGLSEPFCVYGSRVNNSSPLVQFRMELPPGLTWAAIGLGSSMQSADVMLVKIGATGAPTLTRRTSSGFSLPPVATVNNLTIVPAATGRFTINNVQTTVVTFTRSTADPTNRNPITAQSQPFIWAALPGNPGGALKMHQFKGTASGNLLDGSLAYEAGAARGSIISSSGDNYDKLVRAHGLLMTGGWLIAAPLGVFIARFGKATFGVWWFRIHVALMIVGAVGGTYAGFGLVYTAVSQNGDPHFSTDDPTQAAHVVIGLIIIILAGPQSVLGFIIDKLWVPTRKAIPWWDRLHWALGRLVVLAAIINIPLGIATYDTLGNWAYIAFGVCLGLIFLGGFVLQLTSGQVHHKEPDVGPA</sequence>
<keyword evidence="5 7" id="KW-1133">Transmembrane helix</keyword>
<name>A0A4P9WN79_9FUNG</name>
<evidence type="ECO:0000256" key="7">
    <source>
        <dbReference type="SAM" id="Phobius"/>
    </source>
</evidence>
<dbReference type="OrthoDB" id="19261at2759"/>
<keyword evidence="11" id="KW-1185">Reference proteome</keyword>
<feature type="transmembrane region" description="Helical" evidence="7">
    <location>
        <begin position="322"/>
        <end position="341"/>
    </location>
</feature>
<keyword evidence="8" id="KW-0732">Signal</keyword>
<dbReference type="SMART" id="SM00665">
    <property type="entry name" value="B561"/>
    <property type="match status" value="1"/>
</dbReference>
<dbReference type="Gene3D" id="2.60.40.1210">
    <property type="entry name" value="Cellobiose dehydrogenase, cytochrome domain"/>
    <property type="match status" value="1"/>
</dbReference>
<evidence type="ECO:0000313" key="11">
    <source>
        <dbReference type="Proteomes" id="UP000269721"/>
    </source>
</evidence>
<comment type="subcellular location">
    <subcellularLocation>
        <location evidence="1">Membrane</location>
    </subcellularLocation>
</comment>
<accession>A0A4P9WN79</accession>
<dbReference type="PROSITE" id="PS50939">
    <property type="entry name" value="CYTOCHROME_B561"/>
    <property type="match status" value="1"/>
</dbReference>
<evidence type="ECO:0000256" key="4">
    <source>
        <dbReference type="ARBA" id="ARBA00022982"/>
    </source>
</evidence>
<evidence type="ECO:0000256" key="8">
    <source>
        <dbReference type="SAM" id="SignalP"/>
    </source>
</evidence>
<evidence type="ECO:0000313" key="10">
    <source>
        <dbReference type="EMBL" id="RKO94549.1"/>
    </source>
</evidence>
<feature type="domain" description="Cytochrome b561" evidence="9">
    <location>
        <begin position="163"/>
        <end position="375"/>
    </location>
</feature>
<dbReference type="InterPro" id="IPR006593">
    <property type="entry name" value="Cyt_b561/ferric_Rdtase_TM"/>
</dbReference>